<dbReference type="EMBL" id="CP002869">
    <property type="protein sequence ID" value="AEI45663.1"/>
    <property type="molecule type" value="Genomic_DNA"/>
</dbReference>
<dbReference type="HOGENOM" id="CLU_1037634_0_0_9"/>
<reference evidence="2" key="1">
    <citation type="submission" date="2011-06" db="EMBL/GenBank/DDBJ databases">
        <title>Complete genome sequence of Paenibacillus mucilaginosus KNP414.</title>
        <authorList>
            <person name="Wang J."/>
            <person name="Hu S."/>
            <person name="Hu X."/>
            <person name="Zhang B."/>
            <person name="Dong D."/>
            <person name="Zhang S."/>
            <person name="Zhao K."/>
            <person name="Wu D."/>
        </authorList>
    </citation>
    <scope>NUCLEOTIDE SEQUENCE [LARGE SCALE GENOMIC DNA]</scope>
    <source>
        <strain evidence="2">KNP414</strain>
    </source>
</reference>
<dbReference type="Proteomes" id="UP000006620">
    <property type="component" value="Chromosome"/>
</dbReference>
<dbReference type="RefSeq" id="WP_013920804.1">
    <property type="nucleotide sequence ID" value="NC_015690.1"/>
</dbReference>
<dbReference type="PROSITE" id="PS52050">
    <property type="entry name" value="WYL"/>
    <property type="match status" value="1"/>
</dbReference>
<dbReference type="KEGG" id="pms:KNP414_07153"/>
<evidence type="ECO:0000313" key="1">
    <source>
        <dbReference type="EMBL" id="AEI45663.1"/>
    </source>
</evidence>
<evidence type="ECO:0000313" key="2">
    <source>
        <dbReference type="Proteomes" id="UP000006620"/>
    </source>
</evidence>
<sequence>MKRRIPNPFEKIFSYSIMSRLDESAAFTSTSHERAWLKRMLEHPAASGAFTAETLGKLRGLLAAEDDLSFSGSFVEKAGPAGRPLYHPLLRPLRRMILAGSGMRLTIRTRSGPEFTRQPGLPYKLEYSMARREWYLLWYHRDEQTLLTTKLDTVLGVYAEPVSETETAAALDRIKDILDARREQALIEVLPAYRRELSRILYAFSCFDKEVIYEEEQEGYRIRLTYLSDEAEYVLSKLRFLGKRVRVVEGPRLQQRMLESARLALGRYGQG</sequence>
<protein>
    <submittedName>
        <fullName evidence="1">Uncharacterized protein</fullName>
    </submittedName>
</protein>
<organism evidence="1 2">
    <name type="scientific">Paenibacillus mucilaginosus (strain KNP414)</name>
    <dbReference type="NCBI Taxonomy" id="1036673"/>
    <lineage>
        <taxon>Bacteria</taxon>
        <taxon>Bacillati</taxon>
        <taxon>Bacillota</taxon>
        <taxon>Bacilli</taxon>
        <taxon>Bacillales</taxon>
        <taxon>Paenibacillaceae</taxon>
        <taxon>Paenibacillus</taxon>
    </lineage>
</organism>
<dbReference type="PATRIC" id="fig|1036673.3.peg.6671"/>
<name>F8FM37_PAEMK</name>
<reference evidence="1 2" key="2">
    <citation type="journal article" date="2013" name="Genome Announc.">
        <title>Genome Sequence of Growth-Improving Paenibacillus mucilaginosus Strain KNP414.</title>
        <authorList>
            <person name="Lu J.J."/>
            <person name="Wang J.F."/>
            <person name="Hu X.F."/>
        </authorList>
    </citation>
    <scope>NUCLEOTIDE SEQUENCE [LARGE SCALE GENOMIC DNA]</scope>
    <source>
        <strain evidence="1 2">KNP414</strain>
    </source>
</reference>
<accession>F8FM37</accession>
<proteinExistence type="predicted"/>
<gene>
    <name evidence="1" type="ordered locus">KNP414_07153</name>
</gene>
<dbReference type="AlphaFoldDB" id="F8FM37"/>